<evidence type="ECO:0000313" key="1">
    <source>
        <dbReference type="EMBL" id="KAG5630181.1"/>
    </source>
</evidence>
<sequence length="116" mass="13413">GHFGEVSRDCRYTIWSISSPSCFSLQPLHVLSSLDAMHTGTKDDFQADWRLANWARRSSGLHFFHSFSALFFLSNHWAIWFCFAELLGNAPTALFHRQLDLFLQSSAYWNKRRSPG</sequence>
<protein>
    <submittedName>
        <fullName evidence="1">Uncharacterized protein</fullName>
    </submittedName>
</protein>
<organism evidence="1 2">
    <name type="scientific">Solanum commersonii</name>
    <name type="common">Commerson's wild potato</name>
    <name type="synonym">Commerson's nightshade</name>
    <dbReference type="NCBI Taxonomy" id="4109"/>
    <lineage>
        <taxon>Eukaryota</taxon>
        <taxon>Viridiplantae</taxon>
        <taxon>Streptophyta</taxon>
        <taxon>Embryophyta</taxon>
        <taxon>Tracheophyta</taxon>
        <taxon>Spermatophyta</taxon>
        <taxon>Magnoliopsida</taxon>
        <taxon>eudicotyledons</taxon>
        <taxon>Gunneridae</taxon>
        <taxon>Pentapetalae</taxon>
        <taxon>asterids</taxon>
        <taxon>lamiids</taxon>
        <taxon>Solanales</taxon>
        <taxon>Solanaceae</taxon>
        <taxon>Solanoideae</taxon>
        <taxon>Solaneae</taxon>
        <taxon>Solanum</taxon>
    </lineage>
</organism>
<dbReference type="EMBL" id="JACXVP010000001">
    <property type="protein sequence ID" value="KAG5630181.1"/>
    <property type="molecule type" value="Genomic_DNA"/>
</dbReference>
<dbReference type="AlphaFoldDB" id="A0A9J6B044"/>
<evidence type="ECO:0000313" key="2">
    <source>
        <dbReference type="Proteomes" id="UP000824120"/>
    </source>
</evidence>
<gene>
    <name evidence="1" type="ORF">H5410_001898</name>
</gene>
<name>A0A9J6B044_SOLCO</name>
<proteinExistence type="predicted"/>
<keyword evidence="2" id="KW-1185">Reference proteome</keyword>
<reference evidence="1 2" key="1">
    <citation type="submission" date="2020-09" db="EMBL/GenBank/DDBJ databases">
        <title>De no assembly of potato wild relative species, Solanum commersonii.</title>
        <authorList>
            <person name="Cho K."/>
        </authorList>
    </citation>
    <scope>NUCLEOTIDE SEQUENCE [LARGE SCALE GENOMIC DNA]</scope>
    <source>
        <strain evidence="1">LZ3.2</strain>
        <tissue evidence="1">Leaf</tissue>
    </source>
</reference>
<comment type="caution">
    <text evidence="1">The sequence shown here is derived from an EMBL/GenBank/DDBJ whole genome shotgun (WGS) entry which is preliminary data.</text>
</comment>
<feature type="non-terminal residue" evidence="1">
    <location>
        <position position="1"/>
    </location>
</feature>
<accession>A0A9J6B044</accession>
<dbReference type="Proteomes" id="UP000824120">
    <property type="component" value="Chromosome 1"/>
</dbReference>